<evidence type="ECO:0000313" key="4">
    <source>
        <dbReference type="EnsemblPlants" id="Pp3c6_11980V3.1"/>
    </source>
</evidence>
<dbReference type="EnsemblPlants" id="Pp3c6_11980V3.1">
    <property type="protein sequence ID" value="Pp3c6_11980V3.1"/>
    <property type="gene ID" value="Pp3c6_11980"/>
</dbReference>
<evidence type="ECO:0000256" key="1">
    <source>
        <dbReference type="SAM" id="Coils"/>
    </source>
</evidence>
<feature type="coiled-coil region" evidence="1">
    <location>
        <begin position="521"/>
        <end position="607"/>
    </location>
</feature>
<keyword evidence="5" id="KW-1185">Reference proteome</keyword>
<dbReference type="EMBL" id="ABEU02000006">
    <property type="protein sequence ID" value="PNR52469.1"/>
    <property type="molecule type" value="Genomic_DNA"/>
</dbReference>
<dbReference type="RefSeq" id="XP_024377348.1">
    <property type="nucleotide sequence ID" value="XM_024521580.2"/>
</dbReference>
<reference evidence="3 5" key="2">
    <citation type="journal article" date="2018" name="Plant J.">
        <title>The Physcomitrella patens chromosome-scale assembly reveals moss genome structure and evolution.</title>
        <authorList>
            <person name="Lang D."/>
            <person name="Ullrich K.K."/>
            <person name="Murat F."/>
            <person name="Fuchs J."/>
            <person name="Jenkins J."/>
            <person name="Haas F.B."/>
            <person name="Piednoel M."/>
            <person name="Gundlach H."/>
            <person name="Van Bel M."/>
            <person name="Meyberg R."/>
            <person name="Vives C."/>
            <person name="Morata J."/>
            <person name="Symeonidi A."/>
            <person name="Hiss M."/>
            <person name="Muchero W."/>
            <person name="Kamisugi Y."/>
            <person name="Saleh O."/>
            <person name="Blanc G."/>
            <person name="Decker E.L."/>
            <person name="van Gessel N."/>
            <person name="Grimwood J."/>
            <person name="Hayes R.D."/>
            <person name="Graham S.W."/>
            <person name="Gunter L.E."/>
            <person name="McDaniel S.F."/>
            <person name="Hoernstein S.N.W."/>
            <person name="Larsson A."/>
            <person name="Li F.W."/>
            <person name="Perroud P.F."/>
            <person name="Phillips J."/>
            <person name="Ranjan P."/>
            <person name="Rokshar D.S."/>
            <person name="Rothfels C.J."/>
            <person name="Schneider L."/>
            <person name="Shu S."/>
            <person name="Stevenson D.W."/>
            <person name="Thummler F."/>
            <person name="Tillich M."/>
            <person name="Villarreal Aguilar J.C."/>
            <person name="Widiez T."/>
            <person name="Wong G.K."/>
            <person name="Wymore A."/>
            <person name="Zhang Y."/>
            <person name="Zimmer A.D."/>
            <person name="Quatrano R.S."/>
            <person name="Mayer K.F.X."/>
            <person name="Goodstein D."/>
            <person name="Casacuberta J.M."/>
            <person name="Vandepoele K."/>
            <person name="Reski R."/>
            <person name="Cuming A.C."/>
            <person name="Tuskan G.A."/>
            <person name="Maumus F."/>
            <person name="Salse J."/>
            <person name="Schmutz J."/>
            <person name="Rensing S.A."/>
        </authorList>
    </citation>
    <scope>NUCLEOTIDE SEQUENCE [LARGE SCALE GENOMIC DNA]</scope>
    <source>
        <strain evidence="4 5">cv. Gransden 2004</strain>
    </source>
</reference>
<feature type="compositionally biased region" description="Polar residues" evidence="2">
    <location>
        <begin position="367"/>
        <end position="379"/>
    </location>
</feature>
<feature type="region of interest" description="Disordered" evidence="2">
    <location>
        <begin position="357"/>
        <end position="392"/>
    </location>
</feature>
<evidence type="ECO:0000313" key="5">
    <source>
        <dbReference type="Proteomes" id="UP000006727"/>
    </source>
</evidence>
<reference evidence="4" key="3">
    <citation type="submission" date="2020-12" db="UniProtKB">
        <authorList>
            <consortium name="EnsemblPlants"/>
        </authorList>
    </citation>
    <scope>IDENTIFICATION</scope>
</reference>
<feature type="region of interest" description="Disordered" evidence="2">
    <location>
        <begin position="1"/>
        <end position="25"/>
    </location>
</feature>
<accession>A0A2K1KFD4</accession>
<name>A0A2K1KFD4_PHYPA</name>
<dbReference type="Gramene" id="Pp3c6_11980V3.1">
    <property type="protein sequence ID" value="Pp3c6_11980V3.1"/>
    <property type="gene ID" value="Pp3c6_11980"/>
</dbReference>
<proteinExistence type="predicted"/>
<dbReference type="EnsemblPlants" id="Pp3c6_11980V3.2">
    <property type="protein sequence ID" value="Pp3c6_11980V3.2"/>
    <property type="gene ID" value="Pp3c6_11980"/>
</dbReference>
<dbReference type="GeneID" id="112283176"/>
<protein>
    <submittedName>
        <fullName evidence="3 4">Uncharacterized protein</fullName>
    </submittedName>
</protein>
<sequence>MSRSTGQTFQPKQSNHGHKRKGKPVEAWMLELEKAQDQENGSQSLDLTAIKQIADGVEQMVFSWGLDKQEMGYEYAKLSKSLAKENRHVVLPWSLDKTEEGMNSASEMDVLALRNDMKEILENPSPTSTQPQLPTECAVIETRSASSKLAEVKKRENTWLDNFGSCRDRSLSLESASEDPQPWKTRKEHAEAKTYNRFKCETDSCMNATDGVGSCNVQISTGENLLGFETRARENSCQKMTPEHWNIICESIDGGIGESNVASDFCTDASKRGDNPSHANETELRPCLGEGSPIWIEEVAPPTPEGICQQPITNQTRNHYLPSMLTHESAGNASSLLSQSLSCAQSPLPQPEIVQCSEASNERDRLPSSTDPQMCSPINANEPKGSPPPLHFSASNLSCREDTESVEVGGHTIKMTALRGDNDILENKFQTLVNINAGSLGVQEHNQLKPSPTTDVEELQIALLECAMEYEIKNIEAKMKMQELKLKGHQNVAVAKSEQLCPKKAIEPSSTQEVTIDSQRSQQLKKQMAKLQHEKSTLGNELNALKKKERQFEMQKRSLEEALLRVNRLQREVLKKEQEVVEWQLKEKETKAQLQEVDERLKRERHAQMSQPLEPKKLLSLLPALRDWLRSLKKVGMTKAAERRIFQDKEELGRNYPNLRDGSPLQAHANFHSRDKGFSPRIPAHLDTLGQLGELAKQSNRNLSVNQVDVIICCLSKEIHALQMELTKLARS</sequence>
<reference evidence="3 5" key="1">
    <citation type="journal article" date="2008" name="Science">
        <title>The Physcomitrella genome reveals evolutionary insights into the conquest of land by plants.</title>
        <authorList>
            <person name="Rensing S."/>
            <person name="Lang D."/>
            <person name="Zimmer A."/>
            <person name="Terry A."/>
            <person name="Salamov A."/>
            <person name="Shapiro H."/>
            <person name="Nishiyama T."/>
            <person name="Perroud P.-F."/>
            <person name="Lindquist E."/>
            <person name="Kamisugi Y."/>
            <person name="Tanahashi T."/>
            <person name="Sakakibara K."/>
            <person name="Fujita T."/>
            <person name="Oishi K."/>
            <person name="Shin-I T."/>
            <person name="Kuroki Y."/>
            <person name="Toyoda A."/>
            <person name="Suzuki Y."/>
            <person name="Hashimoto A."/>
            <person name="Yamaguchi K."/>
            <person name="Sugano A."/>
            <person name="Kohara Y."/>
            <person name="Fujiyama A."/>
            <person name="Anterola A."/>
            <person name="Aoki S."/>
            <person name="Ashton N."/>
            <person name="Barbazuk W.B."/>
            <person name="Barker E."/>
            <person name="Bennetzen J."/>
            <person name="Bezanilla M."/>
            <person name="Blankenship R."/>
            <person name="Cho S.H."/>
            <person name="Dutcher S."/>
            <person name="Estelle M."/>
            <person name="Fawcett J.A."/>
            <person name="Gundlach H."/>
            <person name="Hanada K."/>
            <person name="Heyl A."/>
            <person name="Hicks K.A."/>
            <person name="Hugh J."/>
            <person name="Lohr M."/>
            <person name="Mayer K."/>
            <person name="Melkozernov A."/>
            <person name="Murata T."/>
            <person name="Nelson D."/>
            <person name="Pils B."/>
            <person name="Prigge M."/>
            <person name="Reiss B."/>
            <person name="Renner T."/>
            <person name="Rombauts S."/>
            <person name="Rushton P."/>
            <person name="Sanderfoot A."/>
            <person name="Schween G."/>
            <person name="Shiu S.-H."/>
            <person name="Stueber K."/>
            <person name="Theodoulou F.L."/>
            <person name="Tu H."/>
            <person name="Van de Peer Y."/>
            <person name="Verrier P.J."/>
            <person name="Waters E."/>
            <person name="Wood A."/>
            <person name="Yang L."/>
            <person name="Cove D."/>
            <person name="Cuming A."/>
            <person name="Hasebe M."/>
            <person name="Lucas S."/>
            <person name="Mishler D.B."/>
            <person name="Reski R."/>
            <person name="Grigoriev I."/>
            <person name="Quatrano R.S."/>
            <person name="Boore J.L."/>
        </authorList>
    </citation>
    <scope>NUCLEOTIDE SEQUENCE [LARGE SCALE GENOMIC DNA]</scope>
    <source>
        <strain evidence="4 5">cv. Gransden 2004</strain>
    </source>
</reference>
<evidence type="ECO:0000313" key="3">
    <source>
        <dbReference type="EMBL" id="PNR52469.1"/>
    </source>
</evidence>
<dbReference type="Proteomes" id="UP000006727">
    <property type="component" value="Chromosome 6"/>
</dbReference>
<dbReference type="AlphaFoldDB" id="A0A2K1KFD4"/>
<feature type="compositionally biased region" description="Polar residues" evidence="2">
    <location>
        <begin position="1"/>
        <end position="14"/>
    </location>
</feature>
<keyword evidence="1" id="KW-0175">Coiled coil</keyword>
<organism evidence="3">
    <name type="scientific">Physcomitrium patens</name>
    <name type="common">Spreading-leaved earth moss</name>
    <name type="synonym">Physcomitrella patens</name>
    <dbReference type="NCBI Taxonomy" id="3218"/>
    <lineage>
        <taxon>Eukaryota</taxon>
        <taxon>Viridiplantae</taxon>
        <taxon>Streptophyta</taxon>
        <taxon>Embryophyta</taxon>
        <taxon>Bryophyta</taxon>
        <taxon>Bryophytina</taxon>
        <taxon>Bryopsida</taxon>
        <taxon>Funariidae</taxon>
        <taxon>Funariales</taxon>
        <taxon>Funariaceae</taxon>
        <taxon>Physcomitrium</taxon>
    </lineage>
</organism>
<dbReference type="Gramene" id="Pp3c6_11980V3.2">
    <property type="protein sequence ID" value="Pp3c6_11980V3.2"/>
    <property type="gene ID" value="Pp3c6_11980"/>
</dbReference>
<gene>
    <name evidence="4" type="primary">LOC112283176</name>
    <name evidence="3" type="ORF">PHYPA_008843</name>
</gene>
<evidence type="ECO:0000256" key="2">
    <source>
        <dbReference type="SAM" id="MobiDB-lite"/>
    </source>
</evidence>